<dbReference type="EMBL" id="MU276011">
    <property type="protein sequence ID" value="KAI0043614.1"/>
    <property type="molecule type" value="Genomic_DNA"/>
</dbReference>
<dbReference type="Proteomes" id="UP000814033">
    <property type="component" value="Unassembled WGS sequence"/>
</dbReference>
<proteinExistence type="predicted"/>
<organism evidence="1 2">
    <name type="scientific">Auriscalpium vulgare</name>
    <dbReference type="NCBI Taxonomy" id="40419"/>
    <lineage>
        <taxon>Eukaryota</taxon>
        <taxon>Fungi</taxon>
        <taxon>Dikarya</taxon>
        <taxon>Basidiomycota</taxon>
        <taxon>Agaricomycotina</taxon>
        <taxon>Agaricomycetes</taxon>
        <taxon>Russulales</taxon>
        <taxon>Auriscalpiaceae</taxon>
        <taxon>Auriscalpium</taxon>
    </lineage>
</organism>
<name>A0ACB8RHB3_9AGAM</name>
<reference evidence="1" key="2">
    <citation type="journal article" date="2022" name="New Phytol.">
        <title>Evolutionary transition to the ectomycorrhizal habit in the genomes of a hyperdiverse lineage of mushroom-forming fungi.</title>
        <authorList>
            <person name="Looney B."/>
            <person name="Miyauchi S."/>
            <person name="Morin E."/>
            <person name="Drula E."/>
            <person name="Courty P.E."/>
            <person name="Kohler A."/>
            <person name="Kuo A."/>
            <person name="LaButti K."/>
            <person name="Pangilinan J."/>
            <person name="Lipzen A."/>
            <person name="Riley R."/>
            <person name="Andreopoulos W."/>
            <person name="He G."/>
            <person name="Johnson J."/>
            <person name="Nolan M."/>
            <person name="Tritt A."/>
            <person name="Barry K.W."/>
            <person name="Grigoriev I.V."/>
            <person name="Nagy L.G."/>
            <person name="Hibbett D."/>
            <person name="Henrissat B."/>
            <person name="Matheny P.B."/>
            <person name="Labbe J."/>
            <person name="Martin F.M."/>
        </authorList>
    </citation>
    <scope>NUCLEOTIDE SEQUENCE</scope>
    <source>
        <strain evidence="1">FP105234-sp</strain>
    </source>
</reference>
<evidence type="ECO:0000313" key="2">
    <source>
        <dbReference type="Proteomes" id="UP000814033"/>
    </source>
</evidence>
<reference evidence="1" key="1">
    <citation type="submission" date="2021-02" db="EMBL/GenBank/DDBJ databases">
        <authorList>
            <consortium name="DOE Joint Genome Institute"/>
            <person name="Ahrendt S."/>
            <person name="Looney B.P."/>
            <person name="Miyauchi S."/>
            <person name="Morin E."/>
            <person name="Drula E."/>
            <person name="Courty P.E."/>
            <person name="Chicoki N."/>
            <person name="Fauchery L."/>
            <person name="Kohler A."/>
            <person name="Kuo A."/>
            <person name="Labutti K."/>
            <person name="Pangilinan J."/>
            <person name="Lipzen A."/>
            <person name="Riley R."/>
            <person name="Andreopoulos W."/>
            <person name="He G."/>
            <person name="Johnson J."/>
            <person name="Barry K.W."/>
            <person name="Grigoriev I.V."/>
            <person name="Nagy L."/>
            <person name="Hibbett D."/>
            <person name="Henrissat B."/>
            <person name="Matheny P.B."/>
            <person name="Labbe J."/>
            <person name="Martin F."/>
        </authorList>
    </citation>
    <scope>NUCLEOTIDE SEQUENCE</scope>
    <source>
        <strain evidence="1">FP105234-sp</strain>
    </source>
</reference>
<sequence>MTRTPRAELAFPSLGPPFCPSPLDEDKALAEATRIVVAAANQIVGTVRTPMETPSTGTTGMRVCNTQ</sequence>
<gene>
    <name evidence="1" type="ORF">FA95DRAFT_1609253</name>
</gene>
<evidence type="ECO:0000313" key="1">
    <source>
        <dbReference type="EMBL" id="KAI0043614.1"/>
    </source>
</evidence>
<accession>A0ACB8RHB3</accession>
<protein>
    <submittedName>
        <fullName evidence="1">Uncharacterized protein</fullName>
    </submittedName>
</protein>
<comment type="caution">
    <text evidence="1">The sequence shown here is derived from an EMBL/GenBank/DDBJ whole genome shotgun (WGS) entry which is preliminary data.</text>
</comment>
<keyword evidence="2" id="KW-1185">Reference proteome</keyword>